<dbReference type="Proteomes" id="UP000317715">
    <property type="component" value="Unassembled WGS sequence"/>
</dbReference>
<evidence type="ECO:0000313" key="3">
    <source>
        <dbReference type="Proteomes" id="UP000317715"/>
    </source>
</evidence>
<name>A0A4Y3NQG4_PAEAU</name>
<gene>
    <name evidence="2" type="ORF">AAU01_39360</name>
</gene>
<keyword evidence="3" id="KW-1185">Reference proteome</keyword>
<sequence>MLIVVHIKEFWDQLSPATQQWLIDNPGTMIVPRTVTAIINGETGESEAVDGHGGTHLTDEDRHFIREQAHARGSAPSEEPRFFDSVGPAD</sequence>
<proteinExistence type="predicted"/>
<reference evidence="2 3" key="1">
    <citation type="submission" date="2019-06" db="EMBL/GenBank/DDBJ databases">
        <title>Whole genome shotgun sequence of Paenarthrobacter aurescens NBRC 12136.</title>
        <authorList>
            <person name="Hosoyama A."/>
            <person name="Uohara A."/>
            <person name="Ohji S."/>
            <person name="Ichikawa N."/>
        </authorList>
    </citation>
    <scope>NUCLEOTIDE SEQUENCE [LARGE SCALE GENOMIC DNA]</scope>
    <source>
        <strain evidence="2 3">NBRC 12136</strain>
    </source>
</reference>
<dbReference type="RefSeq" id="WP_141286580.1">
    <property type="nucleotide sequence ID" value="NZ_BAAAWK010000001.1"/>
</dbReference>
<comment type="caution">
    <text evidence="2">The sequence shown here is derived from an EMBL/GenBank/DDBJ whole genome shotgun (WGS) entry which is preliminary data.</text>
</comment>
<feature type="region of interest" description="Disordered" evidence="1">
    <location>
        <begin position="69"/>
        <end position="90"/>
    </location>
</feature>
<dbReference type="OrthoDB" id="4950699at2"/>
<dbReference type="EMBL" id="BJMD01000039">
    <property type="protein sequence ID" value="GEB21181.1"/>
    <property type="molecule type" value="Genomic_DNA"/>
</dbReference>
<organism evidence="2 3">
    <name type="scientific">Paenarthrobacter aurescens</name>
    <name type="common">Arthrobacter aurescens</name>
    <dbReference type="NCBI Taxonomy" id="43663"/>
    <lineage>
        <taxon>Bacteria</taxon>
        <taxon>Bacillati</taxon>
        <taxon>Actinomycetota</taxon>
        <taxon>Actinomycetes</taxon>
        <taxon>Micrococcales</taxon>
        <taxon>Micrococcaceae</taxon>
        <taxon>Paenarthrobacter</taxon>
    </lineage>
</organism>
<evidence type="ECO:0000256" key="1">
    <source>
        <dbReference type="SAM" id="MobiDB-lite"/>
    </source>
</evidence>
<accession>A0A4Y3NQG4</accession>
<dbReference type="GeneID" id="97301962"/>
<dbReference type="AlphaFoldDB" id="A0A4Y3NQG4"/>
<protein>
    <submittedName>
        <fullName evidence="2">Uncharacterized protein</fullName>
    </submittedName>
</protein>
<evidence type="ECO:0000313" key="2">
    <source>
        <dbReference type="EMBL" id="GEB21181.1"/>
    </source>
</evidence>